<dbReference type="EMBL" id="CAJVQB010131274">
    <property type="protein sequence ID" value="CAG8853947.1"/>
    <property type="molecule type" value="Genomic_DNA"/>
</dbReference>
<comment type="caution">
    <text evidence="1">The sequence shown here is derived from an EMBL/GenBank/DDBJ whole genome shotgun (WGS) entry which is preliminary data.</text>
</comment>
<feature type="non-terminal residue" evidence="1">
    <location>
        <position position="68"/>
    </location>
</feature>
<gene>
    <name evidence="1" type="ORF">GMARGA_LOCUS42768</name>
</gene>
<protein>
    <submittedName>
        <fullName evidence="1">10206_t:CDS:1</fullName>
    </submittedName>
</protein>
<accession>A0ABN7XG75</accession>
<reference evidence="1 2" key="1">
    <citation type="submission" date="2021-06" db="EMBL/GenBank/DDBJ databases">
        <authorList>
            <person name="Kallberg Y."/>
            <person name="Tangrot J."/>
            <person name="Rosling A."/>
        </authorList>
    </citation>
    <scope>NUCLEOTIDE SEQUENCE [LARGE SCALE GENOMIC DNA]</scope>
    <source>
        <strain evidence="1 2">120-4 pot B 10/14</strain>
    </source>
</reference>
<name>A0ABN7XG75_GIGMA</name>
<keyword evidence="2" id="KW-1185">Reference proteome</keyword>
<sequence length="68" mass="8065">KNVQLLSKAEKNILLLAILNALTRKESTIEHKKDKKYLTNEYRFDSDKICLKAFLLIYDITIRNRNQL</sequence>
<evidence type="ECO:0000313" key="1">
    <source>
        <dbReference type="EMBL" id="CAG8853947.1"/>
    </source>
</evidence>
<proteinExistence type="predicted"/>
<dbReference type="Proteomes" id="UP000789901">
    <property type="component" value="Unassembled WGS sequence"/>
</dbReference>
<evidence type="ECO:0000313" key="2">
    <source>
        <dbReference type="Proteomes" id="UP000789901"/>
    </source>
</evidence>
<feature type="non-terminal residue" evidence="1">
    <location>
        <position position="1"/>
    </location>
</feature>
<organism evidence="1 2">
    <name type="scientific">Gigaspora margarita</name>
    <dbReference type="NCBI Taxonomy" id="4874"/>
    <lineage>
        <taxon>Eukaryota</taxon>
        <taxon>Fungi</taxon>
        <taxon>Fungi incertae sedis</taxon>
        <taxon>Mucoromycota</taxon>
        <taxon>Glomeromycotina</taxon>
        <taxon>Glomeromycetes</taxon>
        <taxon>Diversisporales</taxon>
        <taxon>Gigasporaceae</taxon>
        <taxon>Gigaspora</taxon>
    </lineage>
</organism>